<dbReference type="RefSeq" id="WP_318649490.1">
    <property type="nucleotide sequence ID" value="NZ_CP137852.1"/>
</dbReference>
<keyword evidence="3" id="KW-1185">Reference proteome</keyword>
<reference evidence="2 3" key="1">
    <citation type="submission" date="2023-11" db="EMBL/GenBank/DDBJ databases">
        <title>Arctic aerobic anoxygenic photoheterotroph Sediminicoccus rosea KRV36 adapts its photosynthesis to long days of polar summer.</title>
        <authorList>
            <person name="Tomasch J."/>
            <person name="Kopejtka K."/>
            <person name="Bily T."/>
            <person name="Gardiner A.T."/>
            <person name="Gardian Z."/>
            <person name="Shivaramu S."/>
            <person name="Koblizek M."/>
            <person name="Engelhardt F."/>
            <person name="Kaftan D."/>
        </authorList>
    </citation>
    <scope>NUCLEOTIDE SEQUENCE [LARGE SCALE GENOMIC DNA]</scope>
    <source>
        <strain evidence="2 3">R-30</strain>
    </source>
</reference>
<keyword evidence="1" id="KW-0472">Membrane</keyword>
<feature type="transmembrane region" description="Helical" evidence="1">
    <location>
        <begin position="78"/>
        <end position="97"/>
    </location>
</feature>
<accession>A0ABZ0PIG8</accession>
<organism evidence="2 3">
    <name type="scientific">Sediminicoccus rosea</name>
    <dbReference type="NCBI Taxonomy" id="1225128"/>
    <lineage>
        <taxon>Bacteria</taxon>
        <taxon>Pseudomonadati</taxon>
        <taxon>Pseudomonadota</taxon>
        <taxon>Alphaproteobacteria</taxon>
        <taxon>Acetobacterales</taxon>
        <taxon>Roseomonadaceae</taxon>
        <taxon>Sediminicoccus</taxon>
    </lineage>
</organism>
<proteinExistence type="predicted"/>
<dbReference type="Proteomes" id="UP001305521">
    <property type="component" value="Chromosome"/>
</dbReference>
<evidence type="ECO:0000313" key="3">
    <source>
        <dbReference type="Proteomes" id="UP001305521"/>
    </source>
</evidence>
<keyword evidence="1" id="KW-1133">Transmembrane helix</keyword>
<sequence length="170" mass="19396">MVEKLERISILFSFADQAPISALDLSSFIYDINRLYVMSVNSPGYEDARKFVNFGRNSFKVQKSNQLTIKRIRFESPGLIEVIAAVSVGAGGLWAFIQALERIASWPMNREKLRLEIEKLKRDVGTPPQTPQQTRVEPYLEQPQVRSAVRQLEANPIKPLDIQLRPSPDR</sequence>
<evidence type="ECO:0000256" key="1">
    <source>
        <dbReference type="SAM" id="Phobius"/>
    </source>
</evidence>
<gene>
    <name evidence="2" type="ORF">R9Z33_01280</name>
</gene>
<evidence type="ECO:0000313" key="2">
    <source>
        <dbReference type="EMBL" id="WPB85519.1"/>
    </source>
</evidence>
<protein>
    <submittedName>
        <fullName evidence="2">Uncharacterized protein</fullName>
    </submittedName>
</protein>
<name>A0ABZ0PIG8_9PROT</name>
<keyword evidence="1" id="KW-0812">Transmembrane</keyword>
<dbReference type="EMBL" id="CP137852">
    <property type="protein sequence ID" value="WPB85519.1"/>
    <property type="molecule type" value="Genomic_DNA"/>
</dbReference>